<proteinExistence type="predicted"/>
<dbReference type="InterPro" id="IPR022028">
    <property type="entry name" value="DUF3604"/>
</dbReference>
<dbReference type="RefSeq" id="WP_079493014.1">
    <property type="nucleotide sequence ID" value="NZ_FUZT01000008.1"/>
</dbReference>
<protein>
    <recommendedName>
        <fullName evidence="3">DUF3604 domain-containing protein</fullName>
    </recommendedName>
</protein>
<accession>A0A1T5LSS2</accession>
<dbReference type="InterPro" id="IPR016195">
    <property type="entry name" value="Pol/histidinol_Pase-like"/>
</dbReference>
<dbReference type="OrthoDB" id="543560at2"/>
<gene>
    <name evidence="1" type="ORF">SAMN02194393_03244</name>
</gene>
<name>A0A1T5LSS2_9FIRM</name>
<evidence type="ECO:0000313" key="2">
    <source>
        <dbReference type="Proteomes" id="UP000190285"/>
    </source>
</evidence>
<sequence>MRLTNEYLGSAKIITDTEVVAGSVISTTLEYVVGKYGMDDSGNLRIAWRSVSDWEGPQFDEPKGFGYTTVTTNGNAILHYKKSAHQRPFHNCLEIKVLDGNLHEGDVIKVVFGDRSKGSPGIRVQTFVESEHEYKVFVDPLNVGRYEEIEDSPKMKVVAGPISEVQVVLPSRVKKNEEFDIVVRVLDEWGNPCTDFEGEIALRPYQTKENLFIPSVVKINKGHGGFVRIQGNKIDVEGTFHIEAEYELHKLQGISNGIICGEHDDYKLYWGDAHGQTSLTIGTGSLDEYFSFGRGPAAIDFTGWQGNDFEISKWKWEKVKQKTKEYYEPGRFVTFLGYEWSGNFPGGGDHNVYFMGDDEEFYPHCNWISYIDGEQNDNNRYPISELWKEFRGRKDVMVIPHIGGRPGNLDYHDPEFTPVIEIHSHHGTFEWFARDAMKRGLKVGFIATSDDHTCRPGLSYPLQNVKQTVSAFDVANGFTAVYAKELTREGIWEAIKSRRVYATTFARIALDVKIDGHYMGEEISMEKEPVINVNVVGTAPIESVEIINGIETIYKANYKNEEDIPTNIRKIKVMWEGVMTTGRRKSTNWDGMLSISKGKICSVKEIAFDRIEQGLINVTNQWIDWHSTTSGDIDGLYLEVEAPDDAVISFNSKPVSFNVKISELTEEPLKFEGGGVNLNATIGLTTERPVVESKEYEAYKVNFSYRDSKIKDGLNPYWVKVVQSDGHMAWSSPIFVNKK</sequence>
<organism evidence="1 2">
    <name type="scientific">Maledivibacter halophilus</name>
    <dbReference type="NCBI Taxonomy" id="36842"/>
    <lineage>
        <taxon>Bacteria</taxon>
        <taxon>Bacillati</taxon>
        <taxon>Bacillota</taxon>
        <taxon>Clostridia</taxon>
        <taxon>Peptostreptococcales</taxon>
        <taxon>Caminicellaceae</taxon>
        <taxon>Maledivibacter</taxon>
    </lineage>
</organism>
<reference evidence="1 2" key="1">
    <citation type="submission" date="2017-02" db="EMBL/GenBank/DDBJ databases">
        <authorList>
            <person name="Peterson S.W."/>
        </authorList>
    </citation>
    <scope>NUCLEOTIDE SEQUENCE [LARGE SCALE GENOMIC DNA]</scope>
    <source>
        <strain evidence="1 2">M1</strain>
    </source>
</reference>
<dbReference type="EMBL" id="FUZT01000008">
    <property type="protein sequence ID" value="SKC79026.1"/>
    <property type="molecule type" value="Genomic_DNA"/>
</dbReference>
<evidence type="ECO:0000313" key="1">
    <source>
        <dbReference type="EMBL" id="SKC79026.1"/>
    </source>
</evidence>
<dbReference type="Gene3D" id="3.20.20.140">
    <property type="entry name" value="Metal-dependent hydrolases"/>
    <property type="match status" value="1"/>
</dbReference>
<dbReference type="STRING" id="36842.SAMN02194393_03244"/>
<keyword evidence="2" id="KW-1185">Reference proteome</keyword>
<dbReference type="AlphaFoldDB" id="A0A1T5LSS2"/>
<dbReference type="Pfam" id="PF12228">
    <property type="entry name" value="DUF3604"/>
    <property type="match status" value="2"/>
</dbReference>
<evidence type="ECO:0008006" key="3">
    <source>
        <dbReference type="Google" id="ProtNLM"/>
    </source>
</evidence>
<dbReference type="Proteomes" id="UP000190285">
    <property type="component" value="Unassembled WGS sequence"/>
</dbReference>
<dbReference type="SUPFAM" id="SSF89550">
    <property type="entry name" value="PHP domain-like"/>
    <property type="match status" value="1"/>
</dbReference>